<feature type="transmembrane region" description="Helical" evidence="1">
    <location>
        <begin position="149"/>
        <end position="178"/>
    </location>
</feature>
<dbReference type="GO" id="GO:0004129">
    <property type="term" value="F:cytochrome-c oxidase activity"/>
    <property type="evidence" value="ECO:0007669"/>
    <property type="project" value="InterPro"/>
</dbReference>
<evidence type="ECO:0000256" key="1">
    <source>
        <dbReference type="SAM" id="Phobius"/>
    </source>
</evidence>
<dbReference type="PANTHER" id="PTHR10422">
    <property type="entry name" value="CYTOCHROME C OXIDASE SUBUNIT 1"/>
    <property type="match status" value="1"/>
</dbReference>
<dbReference type="PRINTS" id="PR01165">
    <property type="entry name" value="CYCOXIDASEI"/>
</dbReference>
<protein>
    <submittedName>
        <fullName evidence="3">Unannotated protein</fullName>
    </submittedName>
</protein>
<dbReference type="InterPro" id="IPR036927">
    <property type="entry name" value="Cyt_c_oxase-like_su1_sf"/>
</dbReference>
<dbReference type="InterPro" id="IPR000883">
    <property type="entry name" value="Cyt_C_Oxase_1"/>
</dbReference>
<dbReference type="EMBL" id="CAFAAI010000277">
    <property type="protein sequence ID" value="CAB4809249.1"/>
    <property type="molecule type" value="Genomic_DNA"/>
</dbReference>
<feature type="transmembrane region" description="Helical" evidence="1">
    <location>
        <begin position="273"/>
        <end position="293"/>
    </location>
</feature>
<feature type="transmembrane region" description="Helical" evidence="1">
    <location>
        <begin position="352"/>
        <end position="371"/>
    </location>
</feature>
<accession>A0A6J6YJJ4</accession>
<feature type="transmembrane region" description="Helical" evidence="1">
    <location>
        <begin position="190"/>
        <end position="217"/>
    </location>
</feature>
<reference evidence="3" key="1">
    <citation type="submission" date="2020-05" db="EMBL/GenBank/DDBJ databases">
        <authorList>
            <person name="Chiriac C."/>
            <person name="Salcher M."/>
            <person name="Ghai R."/>
            <person name="Kavagutti S V."/>
        </authorList>
    </citation>
    <scope>NUCLEOTIDE SEQUENCE</scope>
</reference>
<feature type="transmembrane region" description="Helical" evidence="1">
    <location>
        <begin position="420"/>
        <end position="442"/>
    </location>
</feature>
<dbReference type="GO" id="GO:0020037">
    <property type="term" value="F:heme binding"/>
    <property type="evidence" value="ECO:0007669"/>
    <property type="project" value="InterPro"/>
</dbReference>
<feature type="transmembrane region" description="Helical" evidence="1">
    <location>
        <begin position="237"/>
        <end position="261"/>
    </location>
</feature>
<evidence type="ECO:0000313" key="3">
    <source>
        <dbReference type="EMBL" id="CAB4809249.1"/>
    </source>
</evidence>
<dbReference type="GO" id="GO:0015990">
    <property type="term" value="P:electron transport coupled proton transport"/>
    <property type="evidence" value="ECO:0007669"/>
    <property type="project" value="TreeGrafter"/>
</dbReference>
<evidence type="ECO:0000259" key="2">
    <source>
        <dbReference type="PROSITE" id="PS50855"/>
    </source>
</evidence>
<dbReference type="GO" id="GO:0022904">
    <property type="term" value="P:respiratory electron transport chain"/>
    <property type="evidence" value="ECO:0007669"/>
    <property type="project" value="TreeGrafter"/>
</dbReference>
<organism evidence="3">
    <name type="scientific">freshwater metagenome</name>
    <dbReference type="NCBI Taxonomy" id="449393"/>
    <lineage>
        <taxon>unclassified sequences</taxon>
        <taxon>metagenomes</taxon>
        <taxon>ecological metagenomes</taxon>
    </lineage>
</organism>
<dbReference type="SUPFAM" id="SSF81442">
    <property type="entry name" value="Cytochrome c oxidase subunit I-like"/>
    <property type="match status" value="1"/>
</dbReference>
<dbReference type="AlphaFoldDB" id="A0A6J6YJJ4"/>
<dbReference type="Gene3D" id="1.20.210.10">
    <property type="entry name" value="Cytochrome c oxidase-like, subunit I domain"/>
    <property type="match status" value="1"/>
</dbReference>
<dbReference type="GO" id="GO:0009060">
    <property type="term" value="P:aerobic respiration"/>
    <property type="evidence" value="ECO:0007669"/>
    <property type="project" value="InterPro"/>
</dbReference>
<dbReference type="InterPro" id="IPR023616">
    <property type="entry name" value="Cyt_c_oxase-like_su1_dom"/>
</dbReference>
<feature type="transmembrane region" description="Helical" evidence="1">
    <location>
        <begin position="391"/>
        <end position="408"/>
    </location>
</feature>
<dbReference type="GO" id="GO:0016020">
    <property type="term" value="C:membrane"/>
    <property type="evidence" value="ECO:0007669"/>
    <property type="project" value="InterPro"/>
</dbReference>
<feature type="transmembrane region" description="Helical" evidence="1">
    <location>
        <begin position="39"/>
        <end position="60"/>
    </location>
</feature>
<feature type="transmembrane region" description="Helical" evidence="1">
    <location>
        <begin position="316"/>
        <end position="340"/>
    </location>
</feature>
<feature type="transmembrane region" description="Helical" evidence="1">
    <location>
        <begin position="117"/>
        <end position="137"/>
    </location>
</feature>
<feature type="domain" description="Cytochrome oxidase subunit I profile" evidence="2">
    <location>
        <begin position="27"/>
        <end position="525"/>
    </location>
</feature>
<feature type="transmembrane region" description="Helical" evidence="1">
    <location>
        <begin position="462"/>
        <end position="486"/>
    </location>
</feature>
<keyword evidence="1" id="KW-0472">Membrane</keyword>
<sequence length="540" mass="56315">MTTIDTASHTAFAGAGATHAPSAVAAWVTTSDHKRLGRMLIVSGLVALLGIAAVGALLGFERIDAAATTLNANSITQLFAINRVGLAFFAVLPIMLGLAVAVVPLQLGARSLAFPRLAAAGFWAWFFGVVLIVISVASNGGPGGGAPTFVELFIAAYAVMLFGLTAIAGSIATTVLTTRAPGMNMRRVPLFSWSALVSALGLLLVLPVAAGTVIYLYVSYRYNKVPFGGNTGVLNYLGFTLTQPTTFLFALPAIGFAAEMIPVTARRRMPMRNVLLAGLALVGVAALGGITQVNQSLPWSGSGFNLDDLGTKIADLVNYLVFMDLPLTGLLVVLLLAPLAFKGTRPKITAPFLFGFFGVLMVFVGMLGALVYGVTDLGLSGTVFEEGVTNYVLYGAVIAGMGAVSYWGPKLWGRRLNEKALIPLALLGTLAVVLSSLPYYIAGFADQPAGAVAFDYAGPQNIWNILVTVGHLAMLLTVLSFSAVALKGFRSGPAAGDDPWDAQTLEWATSSPAPANNFAEVHSVASAEPLLDLKDTGRNS</sequence>
<keyword evidence="1" id="KW-0812">Transmembrane</keyword>
<proteinExistence type="predicted"/>
<name>A0A6J6YJJ4_9ZZZZ</name>
<dbReference type="PROSITE" id="PS50855">
    <property type="entry name" value="COX1"/>
    <property type="match status" value="1"/>
</dbReference>
<gene>
    <name evidence="3" type="ORF">UFOPK2992_01467</name>
</gene>
<keyword evidence="1" id="KW-1133">Transmembrane helix</keyword>
<dbReference type="Pfam" id="PF00115">
    <property type="entry name" value="COX1"/>
    <property type="match status" value="1"/>
</dbReference>
<dbReference type="PANTHER" id="PTHR10422:SF29">
    <property type="entry name" value="CYTOCHROME C OXIDASE SUBUNIT 1 HOMOLOG, BACTEROID"/>
    <property type="match status" value="1"/>
</dbReference>
<feature type="transmembrane region" description="Helical" evidence="1">
    <location>
        <begin position="80"/>
        <end position="105"/>
    </location>
</feature>